<keyword evidence="1" id="KW-0677">Repeat</keyword>
<dbReference type="SUPFAM" id="SSF49265">
    <property type="entry name" value="Fibronectin type III"/>
    <property type="match status" value="1"/>
</dbReference>
<dbReference type="PROSITE" id="PS50853">
    <property type="entry name" value="FN3"/>
    <property type="match status" value="2"/>
</dbReference>
<evidence type="ECO:0000256" key="1">
    <source>
        <dbReference type="ARBA" id="ARBA00022737"/>
    </source>
</evidence>
<name>A0A4Q0AGA1_9BACT</name>
<proteinExistence type="predicted"/>
<evidence type="ECO:0000259" key="3">
    <source>
        <dbReference type="PROSITE" id="PS50853"/>
    </source>
</evidence>
<feature type="transmembrane region" description="Helical" evidence="2">
    <location>
        <begin position="20"/>
        <end position="39"/>
    </location>
</feature>
<dbReference type="InterPro" id="IPR013783">
    <property type="entry name" value="Ig-like_fold"/>
</dbReference>
<reference evidence="4" key="1">
    <citation type="submission" date="2019-01" db="EMBL/GenBank/DDBJ databases">
        <title>Genomic signatures and co-occurrence patterns of the ultra-small Saccharimodia (Patescibacteria phylum) suggest a symbiotic lifestyle.</title>
        <authorList>
            <person name="Lemos L."/>
            <person name="Medeiros J."/>
            <person name="Andreote F."/>
            <person name="Fernandes G."/>
            <person name="Varani A."/>
            <person name="Oliveira G."/>
            <person name="Pylro V."/>
        </authorList>
    </citation>
    <scope>NUCLEOTIDE SEQUENCE [LARGE SCALE GENOMIC DNA]</scope>
    <source>
        <strain evidence="4">AMD02</strain>
    </source>
</reference>
<dbReference type="InterPro" id="IPR003961">
    <property type="entry name" value="FN3_dom"/>
</dbReference>
<keyword evidence="5" id="KW-1185">Reference proteome</keyword>
<evidence type="ECO:0000256" key="2">
    <source>
        <dbReference type="SAM" id="Phobius"/>
    </source>
</evidence>
<dbReference type="AlphaFoldDB" id="A0A4Q0AGA1"/>
<gene>
    <name evidence="4" type="ORF">EOT05_00080</name>
</gene>
<dbReference type="InterPro" id="IPR050964">
    <property type="entry name" value="Striated_Muscle_Regulatory"/>
</dbReference>
<dbReference type="CDD" id="cd00063">
    <property type="entry name" value="FN3"/>
    <property type="match status" value="2"/>
</dbReference>
<comment type="caution">
    <text evidence="4">The sequence shown here is derived from an EMBL/GenBank/DDBJ whole genome shotgun (WGS) entry which is preliminary data.</text>
</comment>
<keyword evidence="2" id="KW-0812">Transmembrane</keyword>
<evidence type="ECO:0000313" key="5">
    <source>
        <dbReference type="Proteomes" id="UP000289257"/>
    </source>
</evidence>
<dbReference type="PANTHER" id="PTHR13817:SF73">
    <property type="entry name" value="FIBRONECTIN TYPE-III DOMAIN-CONTAINING PROTEIN"/>
    <property type="match status" value="1"/>
</dbReference>
<feature type="domain" description="Fibronectin type-III" evidence="3">
    <location>
        <begin position="230"/>
        <end position="321"/>
    </location>
</feature>
<protein>
    <recommendedName>
        <fullName evidence="3">Fibronectin type-III domain-containing protein</fullName>
    </recommendedName>
</protein>
<dbReference type="PANTHER" id="PTHR13817">
    <property type="entry name" value="TITIN"/>
    <property type="match status" value="1"/>
</dbReference>
<dbReference type="EMBL" id="SCKX01000001">
    <property type="protein sequence ID" value="RWZ78162.1"/>
    <property type="molecule type" value="Genomic_DNA"/>
</dbReference>
<dbReference type="SMART" id="SM00060">
    <property type="entry name" value="FN3"/>
    <property type="match status" value="2"/>
</dbReference>
<dbReference type="InterPro" id="IPR036116">
    <property type="entry name" value="FN3_sf"/>
</dbReference>
<sequence length="322" mass="35056">MQPTTITIEEPQQKRHTLRWIIIGLLAVGIIAAVVFFIIQQAQRVNLENSVKTELIRQNKIIKSSAMNNLYKQTLPSTIASTGIVKIDAKVSVTGTSYCISATSNVDSKVAFYMNEKTPEDGPISGNCTSGKTSTLPSVPGSVAVSSSGVNDITLSWMASLYATGYTVQCAKNQSFTIGLSSQSTINQSFRIDNLVANTSYYCRVAATNPNGQSTWSSTLQAQTNLYSQPPLKMTATIVSSTELSYSWDAVPGAEYYVLQYTTDINFMNNVTELRVITTSGLIKGLQPYTGYFMRAQAVTANFDQTRAAFSNPAFARTKKAE</sequence>
<dbReference type="Pfam" id="PF00041">
    <property type="entry name" value="fn3"/>
    <property type="match status" value="2"/>
</dbReference>
<keyword evidence="2" id="KW-0472">Membrane</keyword>
<dbReference type="Proteomes" id="UP000289257">
    <property type="component" value="Unassembled WGS sequence"/>
</dbReference>
<organism evidence="4 5">
    <name type="scientific">Candidatus Microsaccharimonas sossegonensis</name>
    <dbReference type="NCBI Taxonomy" id="2506948"/>
    <lineage>
        <taxon>Bacteria</taxon>
        <taxon>Candidatus Saccharimonadota</taxon>
        <taxon>Candidatus Saccharimonadia</taxon>
        <taxon>Candidatus Saccharimonadales</taxon>
        <taxon>Candidatus Saccharimonadaceae</taxon>
        <taxon>Candidatus Microsaccharimonas</taxon>
    </lineage>
</organism>
<feature type="domain" description="Fibronectin type-III" evidence="3">
    <location>
        <begin position="139"/>
        <end position="227"/>
    </location>
</feature>
<dbReference type="Gene3D" id="2.60.40.10">
    <property type="entry name" value="Immunoglobulins"/>
    <property type="match status" value="2"/>
</dbReference>
<keyword evidence="2" id="KW-1133">Transmembrane helix</keyword>
<accession>A0A4Q0AGA1</accession>
<evidence type="ECO:0000313" key="4">
    <source>
        <dbReference type="EMBL" id="RWZ78162.1"/>
    </source>
</evidence>